<gene>
    <name evidence="2" type="ORF">E2C01_036505</name>
</gene>
<dbReference type="EMBL" id="VSRR010005600">
    <property type="protein sequence ID" value="MPC42874.1"/>
    <property type="molecule type" value="Genomic_DNA"/>
</dbReference>
<dbReference type="AlphaFoldDB" id="A0A5B7FEC3"/>
<feature type="signal peptide" evidence="1">
    <location>
        <begin position="1"/>
        <end position="22"/>
    </location>
</feature>
<organism evidence="2 3">
    <name type="scientific">Portunus trituberculatus</name>
    <name type="common">Swimming crab</name>
    <name type="synonym">Neptunus trituberculatus</name>
    <dbReference type="NCBI Taxonomy" id="210409"/>
    <lineage>
        <taxon>Eukaryota</taxon>
        <taxon>Metazoa</taxon>
        <taxon>Ecdysozoa</taxon>
        <taxon>Arthropoda</taxon>
        <taxon>Crustacea</taxon>
        <taxon>Multicrustacea</taxon>
        <taxon>Malacostraca</taxon>
        <taxon>Eumalacostraca</taxon>
        <taxon>Eucarida</taxon>
        <taxon>Decapoda</taxon>
        <taxon>Pleocyemata</taxon>
        <taxon>Brachyura</taxon>
        <taxon>Eubrachyura</taxon>
        <taxon>Portunoidea</taxon>
        <taxon>Portunidae</taxon>
        <taxon>Portuninae</taxon>
        <taxon>Portunus</taxon>
    </lineage>
</organism>
<name>A0A5B7FEC3_PORTR</name>
<evidence type="ECO:0008006" key="4">
    <source>
        <dbReference type="Google" id="ProtNLM"/>
    </source>
</evidence>
<feature type="chain" id="PRO_5022946331" description="Secreted protein" evidence="1">
    <location>
        <begin position="23"/>
        <end position="87"/>
    </location>
</feature>
<evidence type="ECO:0000313" key="3">
    <source>
        <dbReference type="Proteomes" id="UP000324222"/>
    </source>
</evidence>
<comment type="caution">
    <text evidence="2">The sequence shown here is derived from an EMBL/GenBank/DDBJ whole genome shotgun (WGS) entry which is preliminary data.</text>
</comment>
<proteinExistence type="predicted"/>
<evidence type="ECO:0000313" key="2">
    <source>
        <dbReference type="EMBL" id="MPC42874.1"/>
    </source>
</evidence>
<sequence length="87" mass="9115">MVATTTTTAAASLLLFSVSISCSPFHMFSAFLVRASSPSSCCRCCLCSSSSPAASAAHTVSTSAYEREEWVEARRSKAVAEEVQGAE</sequence>
<keyword evidence="1" id="KW-0732">Signal</keyword>
<reference evidence="2 3" key="1">
    <citation type="submission" date="2019-05" db="EMBL/GenBank/DDBJ databases">
        <title>Another draft genome of Portunus trituberculatus and its Hox gene families provides insights of decapod evolution.</title>
        <authorList>
            <person name="Jeong J.-H."/>
            <person name="Song I."/>
            <person name="Kim S."/>
            <person name="Choi T."/>
            <person name="Kim D."/>
            <person name="Ryu S."/>
            <person name="Kim W."/>
        </authorList>
    </citation>
    <scope>NUCLEOTIDE SEQUENCE [LARGE SCALE GENOMIC DNA]</scope>
    <source>
        <tissue evidence="2">Muscle</tissue>
    </source>
</reference>
<evidence type="ECO:0000256" key="1">
    <source>
        <dbReference type="SAM" id="SignalP"/>
    </source>
</evidence>
<accession>A0A5B7FEC3</accession>
<protein>
    <recommendedName>
        <fullName evidence="4">Secreted protein</fullName>
    </recommendedName>
</protein>
<dbReference type="Proteomes" id="UP000324222">
    <property type="component" value="Unassembled WGS sequence"/>
</dbReference>
<keyword evidence="3" id="KW-1185">Reference proteome</keyword>